<dbReference type="InParanoid" id="D8LNX1"/>
<protein>
    <submittedName>
        <fullName evidence="3">Uncharacterized protein</fullName>
    </submittedName>
</protein>
<feature type="compositionally biased region" description="Gly residues" evidence="2">
    <location>
        <begin position="395"/>
        <end position="404"/>
    </location>
</feature>
<feature type="compositionally biased region" description="Gly residues" evidence="2">
    <location>
        <begin position="638"/>
        <end position="650"/>
    </location>
</feature>
<keyword evidence="4" id="KW-1185">Reference proteome</keyword>
<feature type="compositionally biased region" description="Polar residues" evidence="2">
    <location>
        <begin position="92"/>
        <end position="110"/>
    </location>
</feature>
<evidence type="ECO:0000256" key="2">
    <source>
        <dbReference type="SAM" id="MobiDB-lite"/>
    </source>
</evidence>
<feature type="region of interest" description="Disordered" evidence="2">
    <location>
        <begin position="90"/>
        <end position="132"/>
    </location>
</feature>
<feature type="region of interest" description="Disordered" evidence="2">
    <location>
        <begin position="341"/>
        <end position="862"/>
    </location>
</feature>
<feature type="compositionally biased region" description="Basic and acidic residues" evidence="2">
    <location>
        <begin position="674"/>
        <end position="683"/>
    </location>
</feature>
<evidence type="ECO:0000256" key="1">
    <source>
        <dbReference type="SAM" id="Coils"/>
    </source>
</evidence>
<dbReference type="Proteomes" id="UP000002630">
    <property type="component" value="Unassembled WGS sequence"/>
</dbReference>
<feature type="compositionally biased region" description="Basic and acidic residues" evidence="2">
    <location>
        <begin position="517"/>
        <end position="526"/>
    </location>
</feature>
<accession>D8LNX1</accession>
<sequence length="862" mass="90626">MSLDHESSLPKCLAGLSAHLQAEKEVIAVVRAIEDQAAEAVRDLALAELELPAGAAAVTAKLVPLLQWNKPSYDQASEQAFSRRYTPLKAHTTGQPLTPSTQSDDSISPLPQSPPGCLEPEPEPIPPSIDNWARGVVPCKNVSWVPGKLPSPSPRGDQEEEEPALRGGEEQDSSKMPVSNDHAGRRESKDKDATSRAAKYGADCNAARNRDDDDGRAWGGGNEEGEDIGLLSLFSEEGHGLGDEKLAGAGGIGDAIGRGRQHEERAFLESLRRREEARIQEKAQARERLERIDKENRAKEEKMKKELKGRAWVWGPNGEVIILNVVPPEKIPARVMPRIGVRDRSADGGGSDVTGNTSPLRGGPHTKVAPAPTREGGDSKASKGGQVGSGNNDTDGGGGSGGGGEGERRAKDNGGRGRRTKRNDGAAAARRRKGSRSERFFEMSATTQPPLVDTLDLQAGVCVQQGGDEKQGPAFEEDHKHPPRRDLLPRGPLPREPSLARAPTPVSIGDATSVSAREGRSLDPPRGRRPSHGDPLSPPATHPLRSASIGSGSGRRARHHRVSSNRDSVVNRVKTLDPLSGGKRIEAGGTGARGGGGVGHHRGRRLVVPGGAEPEGFGVGSDDDAEDDPHLRLFKEGGNIGGGGGGGGGFKPVPPPPLPRKRGSKQRRGVLAKPELRRPRDRGTQPPIPTVTRKHLPPPPLGETMGHGLSPPRDRGLGETLGGGSDAGGPSLPGSYAARHGNTNNSDSKFKRGREGLAAHPADSGVGRKRKSGGGGAGGGSSESPHRMEGREKGGGKELPALPGQKKQQAFLPSSPGEGDGGDADGEDGGGRKARRRGSTSRMGWISSRRSKGTLQELFQTA</sequence>
<feature type="compositionally biased region" description="Basic and acidic residues" evidence="2">
    <location>
        <begin position="467"/>
        <end position="488"/>
    </location>
</feature>
<keyword evidence="1" id="KW-0175">Coiled coil</keyword>
<name>D8LNX1_ECTSI</name>
<organism evidence="3 4">
    <name type="scientific">Ectocarpus siliculosus</name>
    <name type="common">Brown alga</name>
    <name type="synonym">Conferva siliculosa</name>
    <dbReference type="NCBI Taxonomy" id="2880"/>
    <lineage>
        <taxon>Eukaryota</taxon>
        <taxon>Sar</taxon>
        <taxon>Stramenopiles</taxon>
        <taxon>Ochrophyta</taxon>
        <taxon>PX clade</taxon>
        <taxon>Phaeophyceae</taxon>
        <taxon>Ectocarpales</taxon>
        <taxon>Ectocarpaceae</taxon>
        <taxon>Ectocarpus</taxon>
    </lineage>
</organism>
<reference evidence="3 4" key="1">
    <citation type="journal article" date="2010" name="Nature">
        <title>The Ectocarpus genome and the independent evolution of multicellularity in brown algae.</title>
        <authorList>
            <person name="Cock J.M."/>
            <person name="Sterck L."/>
            <person name="Rouze P."/>
            <person name="Scornet D."/>
            <person name="Allen A.E."/>
            <person name="Amoutzias G."/>
            <person name="Anthouard V."/>
            <person name="Artiguenave F."/>
            <person name="Aury J.M."/>
            <person name="Badger J.H."/>
            <person name="Beszteri B."/>
            <person name="Billiau K."/>
            <person name="Bonnet E."/>
            <person name="Bothwell J.H."/>
            <person name="Bowler C."/>
            <person name="Boyen C."/>
            <person name="Brownlee C."/>
            <person name="Carrano C.J."/>
            <person name="Charrier B."/>
            <person name="Cho G.Y."/>
            <person name="Coelho S.M."/>
            <person name="Collen J."/>
            <person name="Corre E."/>
            <person name="Da Silva C."/>
            <person name="Delage L."/>
            <person name="Delaroque N."/>
            <person name="Dittami S.M."/>
            <person name="Doulbeau S."/>
            <person name="Elias M."/>
            <person name="Farnham G."/>
            <person name="Gachon C.M."/>
            <person name="Gschloessl B."/>
            <person name="Heesch S."/>
            <person name="Jabbari K."/>
            <person name="Jubin C."/>
            <person name="Kawai H."/>
            <person name="Kimura K."/>
            <person name="Kloareg B."/>
            <person name="Kupper F.C."/>
            <person name="Lang D."/>
            <person name="Le Bail A."/>
            <person name="Leblanc C."/>
            <person name="Lerouge P."/>
            <person name="Lohr M."/>
            <person name="Lopez P.J."/>
            <person name="Martens C."/>
            <person name="Maumus F."/>
            <person name="Michel G."/>
            <person name="Miranda-Saavedra D."/>
            <person name="Morales J."/>
            <person name="Moreau H."/>
            <person name="Motomura T."/>
            <person name="Nagasato C."/>
            <person name="Napoli C.A."/>
            <person name="Nelson D.R."/>
            <person name="Nyvall-Collen P."/>
            <person name="Peters A.F."/>
            <person name="Pommier C."/>
            <person name="Potin P."/>
            <person name="Poulain J."/>
            <person name="Quesneville H."/>
            <person name="Read B."/>
            <person name="Rensing S.A."/>
            <person name="Ritter A."/>
            <person name="Rousvoal S."/>
            <person name="Samanta M."/>
            <person name="Samson G."/>
            <person name="Schroeder D.C."/>
            <person name="Segurens B."/>
            <person name="Strittmatter M."/>
            <person name="Tonon T."/>
            <person name="Tregear J.W."/>
            <person name="Valentin K."/>
            <person name="von Dassow P."/>
            <person name="Yamagishi T."/>
            <person name="Van de Peer Y."/>
            <person name="Wincker P."/>
        </authorList>
    </citation>
    <scope>NUCLEOTIDE SEQUENCE [LARGE SCALE GENOMIC DNA]</scope>
    <source>
        <strain evidence="4">Ec32 / CCAP1310/4</strain>
    </source>
</reference>
<proteinExistence type="predicted"/>
<feature type="compositionally biased region" description="Gly residues" evidence="2">
    <location>
        <begin position="588"/>
        <end position="598"/>
    </location>
</feature>
<feature type="compositionally biased region" description="Basic and acidic residues" evidence="2">
    <location>
        <begin position="748"/>
        <end position="757"/>
    </location>
</feature>
<dbReference type="EMBL" id="FN649760">
    <property type="protein sequence ID" value="CBN78331.1"/>
    <property type="molecule type" value="Genomic_DNA"/>
</dbReference>
<feature type="compositionally biased region" description="Basic residues" evidence="2">
    <location>
        <begin position="659"/>
        <end position="670"/>
    </location>
</feature>
<feature type="compositionally biased region" description="Basic and acidic residues" evidence="2">
    <location>
        <begin position="163"/>
        <end position="173"/>
    </location>
</feature>
<evidence type="ECO:0000313" key="4">
    <source>
        <dbReference type="Proteomes" id="UP000002630"/>
    </source>
</evidence>
<feature type="compositionally biased region" description="Basic and acidic residues" evidence="2">
    <location>
        <begin position="784"/>
        <end position="796"/>
    </location>
</feature>
<gene>
    <name evidence="3" type="ORF">Esi_0005_0259</name>
</gene>
<feature type="compositionally biased region" description="Basic and acidic residues" evidence="2">
    <location>
        <begin position="182"/>
        <end position="194"/>
    </location>
</feature>
<dbReference type="AlphaFoldDB" id="D8LNX1"/>
<feature type="region of interest" description="Disordered" evidence="2">
    <location>
        <begin position="146"/>
        <end position="226"/>
    </location>
</feature>
<dbReference type="OrthoDB" id="10520927at2759"/>
<feature type="coiled-coil region" evidence="1">
    <location>
        <begin position="268"/>
        <end position="302"/>
    </location>
</feature>
<feature type="compositionally biased region" description="Polar residues" evidence="2">
    <location>
        <begin position="853"/>
        <end position="862"/>
    </location>
</feature>
<feature type="compositionally biased region" description="Basic and acidic residues" evidence="2">
    <location>
        <begin position="405"/>
        <end position="415"/>
    </location>
</feature>
<evidence type="ECO:0000313" key="3">
    <source>
        <dbReference type="EMBL" id="CBN78331.1"/>
    </source>
</evidence>